<dbReference type="HOGENOM" id="CLU_1707315_0_0_1"/>
<dbReference type="InParanoid" id="D8RA93"/>
<accession>D8RA93</accession>
<name>D8RA93_SELML</name>
<dbReference type="EMBL" id="GL377574">
    <property type="protein sequence ID" value="EFJ31290.1"/>
    <property type="molecule type" value="Genomic_DNA"/>
</dbReference>
<dbReference type="Gramene" id="EFJ31290">
    <property type="protein sequence ID" value="EFJ31290"/>
    <property type="gene ID" value="SELMODRAFT_440129"/>
</dbReference>
<dbReference type="AlphaFoldDB" id="D8RA93"/>
<evidence type="ECO:0000313" key="2">
    <source>
        <dbReference type="Proteomes" id="UP000001514"/>
    </source>
</evidence>
<dbReference type="KEGG" id="smo:SELMODRAFT_440129"/>
<proteinExistence type="predicted"/>
<keyword evidence="2" id="KW-1185">Reference proteome</keyword>
<sequence length="154" mass="17821">MAEMEELVEFIDDIDGAESHEFYLCDETGITKTAETDITEADITHPCDAYISLKRPAVAQYESRYKASNIQVFMERFIDVSQLDMPAVISTYTGRRRLLSTAIEKYIMETAPAADWFMEFARRMITQTGRELGVHRSLRDDAVLLWNNLRWQVL</sequence>
<reference evidence="1 2" key="1">
    <citation type="journal article" date="2011" name="Science">
        <title>The Selaginella genome identifies genetic changes associated with the evolution of vascular plants.</title>
        <authorList>
            <person name="Banks J.A."/>
            <person name="Nishiyama T."/>
            <person name="Hasebe M."/>
            <person name="Bowman J.L."/>
            <person name="Gribskov M."/>
            <person name="dePamphilis C."/>
            <person name="Albert V.A."/>
            <person name="Aono N."/>
            <person name="Aoyama T."/>
            <person name="Ambrose B.A."/>
            <person name="Ashton N.W."/>
            <person name="Axtell M.J."/>
            <person name="Barker E."/>
            <person name="Barker M.S."/>
            <person name="Bennetzen J.L."/>
            <person name="Bonawitz N.D."/>
            <person name="Chapple C."/>
            <person name="Cheng C."/>
            <person name="Correa L.G."/>
            <person name="Dacre M."/>
            <person name="DeBarry J."/>
            <person name="Dreyer I."/>
            <person name="Elias M."/>
            <person name="Engstrom E.M."/>
            <person name="Estelle M."/>
            <person name="Feng L."/>
            <person name="Finet C."/>
            <person name="Floyd S.K."/>
            <person name="Frommer W.B."/>
            <person name="Fujita T."/>
            <person name="Gramzow L."/>
            <person name="Gutensohn M."/>
            <person name="Harholt J."/>
            <person name="Hattori M."/>
            <person name="Heyl A."/>
            <person name="Hirai T."/>
            <person name="Hiwatashi Y."/>
            <person name="Ishikawa M."/>
            <person name="Iwata M."/>
            <person name="Karol K.G."/>
            <person name="Koehler B."/>
            <person name="Kolukisaoglu U."/>
            <person name="Kubo M."/>
            <person name="Kurata T."/>
            <person name="Lalonde S."/>
            <person name="Li K."/>
            <person name="Li Y."/>
            <person name="Litt A."/>
            <person name="Lyons E."/>
            <person name="Manning G."/>
            <person name="Maruyama T."/>
            <person name="Michael T.P."/>
            <person name="Mikami K."/>
            <person name="Miyazaki S."/>
            <person name="Morinaga S."/>
            <person name="Murata T."/>
            <person name="Mueller-Roeber B."/>
            <person name="Nelson D.R."/>
            <person name="Obara M."/>
            <person name="Oguri Y."/>
            <person name="Olmstead R.G."/>
            <person name="Onodera N."/>
            <person name="Petersen B.L."/>
            <person name="Pils B."/>
            <person name="Prigge M."/>
            <person name="Rensing S.A."/>
            <person name="Riano-Pachon D.M."/>
            <person name="Roberts A.W."/>
            <person name="Sato Y."/>
            <person name="Scheller H.V."/>
            <person name="Schulz B."/>
            <person name="Schulz C."/>
            <person name="Shakirov E.V."/>
            <person name="Shibagaki N."/>
            <person name="Shinohara N."/>
            <person name="Shippen D.E."/>
            <person name="Soerensen I."/>
            <person name="Sotooka R."/>
            <person name="Sugimoto N."/>
            <person name="Sugita M."/>
            <person name="Sumikawa N."/>
            <person name="Tanurdzic M."/>
            <person name="Theissen G."/>
            <person name="Ulvskov P."/>
            <person name="Wakazuki S."/>
            <person name="Weng J.K."/>
            <person name="Willats W.W."/>
            <person name="Wipf D."/>
            <person name="Wolf P.G."/>
            <person name="Yang L."/>
            <person name="Zimmer A.D."/>
            <person name="Zhu Q."/>
            <person name="Mitros T."/>
            <person name="Hellsten U."/>
            <person name="Loque D."/>
            <person name="Otillar R."/>
            <person name="Salamov A."/>
            <person name="Schmutz J."/>
            <person name="Shapiro H."/>
            <person name="Lindquist E."/>
            <person name="Lucas S."/>
            <person name="Rokhsar D."/>
            <person name="Grigoriev I.V."/>
        </authorList>
    </citation>
    <scope>NUCLEOTIDE SEQUENCE [LARGE SCALE GENOMIC DNA]</scope>
</reference>
<protein>
    <submittedName>
        <fullName evidence="1">Uncharacterized protein</fullName>
    </submittedName>
</protein>
<evidence type="ECO:0000313" key="1">
    <source>
        <dbReference type="EMBL" id="EFJ31290.1"/>
    </source>
</evidence>
<organism evidence="2">
    <name type="scientific">Selaginella moellendorffii</name>
    <name type="common">Spikemoss</name>
    <dbReference type="NCBI Taxonomy" id="88036"/>
    <lineage>
        <taxon>Eukaryota</taxon>
        <taxon>Viridiplantae</taxon>
        <taxon>Streptophyta</taxon>
        <taxon>Embryophyta</taxon>
        <taxon>Tracheophyta</taxon>
        <taxon>Lycopodiopsida</taxon>
        <taxon>Selaginellales</taxon>
        <taxon>Selaginellaceae</taxon>
        <taxon>Selaginella</taxon>
    </lineage>
</organism>
<dbReference type="Proteomes" id="UP000001514">
    <property type="component" value="Unassembled WGS sequence"/>
</dbReference>
<gene>
    <name evidence="1" type="ORF">SELMODRAFT_440129</name>
</gene>